<gene>
    <name evidence="3" type="ORF">WA04_08855</name>
</gene>
<accession>A0A837KYQ3</accession>
<dbReference type="Proteomes" id="UP000035346">
    <property type="component" value="Unassembled WGS sequence"/>
</dbReference>
<evidence type="ECO:0000256" key="1">
    <source>
        <dbReference type="SAM" id="MobiDB-lite"/>
    </source>
</evidence>
<dbReference type="GO" id="GO:0008270">
    <property type="term" value="F:zinc ion binding"/>
    <property type="evidence" value="ECO:0007669"/>
    <property type="project" value="InterPro"/>
</dbReference>
<dbReference type="SUPFAM" id="SSF57783">
    <property type="entry name" value="Zinc beta-ribbon"/>
    <property type="match status" value="1"/>
</dbReference>
<reference evidence="3 4" key="1">
    <citation type="journal article" date="2015" name="PLoS ONE">
        <title>Genomic analysis reveals the molecular basis for capsule loss in the group B streptococcus population.</title>
        <authorList>
            <consortium name="DEVANI Consortium"/>
            <person name="Rosini R."/>
            <person name="Campisi E."/>
            <person name="De Chiara M."/>
            <person name="Tettelin H."/>
            <person name="Rinaudo D."/>
            <person name="Toniolo C."/>
            <person name="Metruccio M."/>
            <person name="Guidotti S."/>
            <person name="Sorensen U.B."/>
            <person name="Kilian M."/>
            <person name="Ramirez M."/>
            <person name="Janulczyk R."/>
            <person name="Donati C."/>
            <person name="Grandi G."/>
            <person name="Margarit I."/>
        </authorList>
    </citation>
    <scope>NUCLEOTIDE SEQUENCE [LARGE SCALE GENOMIC DNA]</scope>
    <source>
        <strain evidence="3 4">DK-B-USS-215</strain>
    </source>
</reference>
<name>A0A837KYQ3_STRAG</name>
<proteinExistence type="predicted"/>
<feature type="region of interest" description="Disordered" evidence="1">
    <location>
        <begin position="1285"/>
        <end position="1307"/>
    </location>
</feature>
<dbReference type="InterPro" id="IPR041420">
    <property type="entry name" value="PBECR4"/>
</dbReference>
<evidence type="ECO:0000313" key="4">
    <source>
        <dbReference type="Proteomes" id="UP000035346"/>
    </source>
</evidence>
<sequence>MAEKTWEESVQYAKSRSILDVAADLNMELFRQGKEYRWKEHDSLVITPSNNLWNWFSKEGVGGDVIELVQTIKEVDFKQAVAYLNTGDFKQVAAQTQVSQEAFRYYLAPYEQPFDEARRYLKEERGLSDDTIDFFYDKGVLAQANAKVGDAIEPVLVFKNLDENGQVVGASLQGLVANPDKYFGRGYFKQIMKNSQPYNGMHVDIGTPNRLVFTESSIDLMSYYELHKDSLSDVRLVSLEGLKTGTMGRHLVQLEAEMKGRSVSSSWDAEKLAHGLDEAVSRGYFKDDKNSQLLTLAVDNDPKGQQLIKGLRDKGIAVIDATPPKQEDQFKMDWNDYLKQEKGSKMAKKPAETEISPSNTSLRQLTYKEIDSDNKALSRRLQEKIQVGELTIRYADDAYFYDVFNRLGNNHPTKLLTEKRLEVLKPLRKQLEMITLDNVDAYKQKGTPEQDYLYKEMKQLQRQLGTDISTRFIGELAIAAYNTNNELKGLQADTFGTRFYPETTLEMFSQTIGRIIEYPLIEAGVRTDYNFVTTPNAFFHYLNNQSGEVIINKEILDNLTTQIKNSPIAIISETKEQEVMASIKKASDVNLKQEKKNETIIGDLSEITQKAAPVPEVIKSQPLKELSPTQSESHSELYFTIKDPDKSIYKNNYHVIDDEDLVKLNNNADIVQNSARWYLDNLADSTIHYFYQKEGRVYDVSLRFEERHYMHLTGIFPIKRGQTAEKTLHDFADGKGDYDNILISNRDATFQKIKALPDMKAILQVNAFYFDNVEDIPKLRSLNMEQAIQSHDKDILLAYQSNGENLYPASLMEVTRQLKSQLDSSEHANTILGIYSERNGEITPLSINHRYVKDGGQEMLRLLQSKSYQNGSVEEANRESMIAKPPLSQKSHLKEGIQRQAKEAMADLVVSSAENNKGFDYHKASAYELSQQAIQAIKAFTESPEDLKAYLDFMSRFPQLSPRNAALIQAQWPGANAVATFKQWQELGKSLDLGDADVMASKRTYTNKRTGESKEVIDHHLSVKAGEKSQITLFRPVMVAMIPVLDDKGKQVINQKGNPKFKPLSQATPDEKALVKAQKLKVSHFQDVDAKGNRKFMTYKVFELSQTTLKPESYPKAMPNRHDDFNLDQVKTKEVLQGLQDYADYIKVSIATDGQNGQDKQLGNAKGAFYPLEQKIVLNPNNTQGETISTTIHELAHATLHNPQLTQGKQNDLPKPQKELEAEMTSYLVSKYFGLDTAEKAIPYMAKWTKQLKGLTDEDLSRSMTRVHQTVARMVKSVETYTQPYALKKSPTRPQALVKKPSKGRNL</sequence>
<dbReference type="InterPro" id="IPR036977">
    <property type="entry name" value="DNA_primase_Znf_CHC2"/>
</dbReference>
<protein>
    <recommendedName>
        <fullName evidence="2">Phage-Barnase-EndoU-ColicinE5/D-RelE like nuclease 4 domain-containing protein</fullName>
    </recommendedName>
</protein>
<dbReference type="Gene3D" id="3.90.580.10">
    <property type="entry name" value="Zinc finger, CHC2-type domain"/>
    <property type="match status" value="1"/>
</dbReference>
<dbReference type="RefSeq" id="WP_047209063.1">
    <property type="nucleotide sequence ID" value="NZ_LBKL01000084.1"/>
</dbReference>
<dbReference type="GO" id="GO:0006260">
    <property type="term" value="P:DNA replication"/>
    <property type="evidence" value="ECO:0007669"/>
    <property type="project" value="InterPro"/>
</dbReference>
<comment type="caution">
    <text evidence="3">The sequence shown here is derived from an EMBL/GenBank/DDBJ whole genome shotgun (WGS) entry which is preliminary data.</text>
</comment>
<dbReference type="Pfam" id="PF18813">
    <property type="entry name" value="PBECR4"/>
    <property type="match status" value="1"/>
</dbReference>
<dbReference type="EMBL" id="LBKL01000084">
    <property type="protein sequence ID" value="KLL36511.1"/>
    <property type="molecule type" value="Genomic_DNA"/>
</dbReference>
<organism evidence="3 4">
    <name type="scientific">Streptococcus agalactiae</name>
    <dbReference type="NCBI Taxonomy" id="1311"/>
    <lineage>
        <taxon>Bacteria</taxon>
        <taxon>Bacillati</taxon>
        <taxon>Bacillota</taxon>
        <taxon>Bacilli</taxon>
        <taxon>Lactobacillales</taxon>
        <taxon>Streptococcaceae</taxon>
        <taxon>Streptococcus</taxon>
    </lineage>
</organism>
<evidence type="ECO:0000259" key="2">
    <source>
        <dbReference type="Pfam" id="PF18813"/>
    </source>
</evidence>
<evidence type="ECO:0000313" key="3">
    <source>
        <dbReference type="EMBL" id="KLL36511.1"/>
    </source>
</evidence>
<dbReference type="GO" id="GO:0003677">
    <property type="term" value="F:DNA binding"/>
    <property type="evidence" value="ECO:0007669"/>
    <property type="project" value="InterPro"/>
</dbReference>
<feature type="domain" description="Phage-Barnase-EndoU-ColicinE5/D-RelE like nuclease 4" evidence="2">
    <location>
        <begin position="670"/>
        <end position="850"/>
    </location>
</feature>